<comment type="subcellular location">
    <subcellularLocation>
        <location evidence="1 10">Endoplasmic reticulum membrane</location>
        <topology evidence="1 10">Multi-pass membrane protein</topology>
    </subcellularLocation>
    <subcellularLocation>
        <location evidence="10">Golgi apparatus membrane</location>
        <topology evidence="10">Multi-pass membrane protein</topology>
    </subcellularLocation>
</comment>
<gene>
    <name evidence="11" type="ORF">THASP1DRAFT_29659</name>
</gene>
<dbReference type="GO" id="GO:0097036">
    <property type="term" value="P:regulation of plasma membrane sterol distribution"/>
    <property type="evidence" value="ECO:0007669"/>
    <property type="project" value="UniProtKB-UniRule"/>
</dbReference>
<evidence type="ECO:0000256" key="7">
    <source>
        <dbReference type="ARBA" id="ARBA00023055"/>
    </source>
</evidence>
<proteinExistence type="inferred from homology"/>
<feature type="transmembrane region" description="Helical" evidence="10">
    <location>
        <begin position="71"/>
        <end position="90"/>
    </location>
</feature>
<dbReference type="PANTHER" id="PTHR14467:SF0">
    <property type="entry name" value="PROTEIN ARV1"/>
    <property type="match status" value="1"/>
</dbReference>
<comment type="similarity">
    <text evidence="2 10">Belongs to the ARV1 family.</text>
</comment>
<dbReference type="GO" id="GO:0016125">
    <property type="term" value="P:sterol metabolic process"/>
    <property type="evidence" value="ECO:0007669"/>
    <property type="project" value="UniProtKB-UniRule"/>
</dbReference>
<keyword evidence="9 10" id="KW-0472">Membrane</keyword>
<dbReference type="PANTHER" id="PTHR14467">
    <property type="entry name" value="ARV1"/>
    <property type="match status" value="1"/>
</dbReference>
<evidence type="ECO:0000256" key="2">
    <source>
        <dbReference type="ARBA" id="ARBA00009187"/>
    </source>
</evidence>
<protein>
    <recommendedName>
        <fullName evidence="10">Protein ARV</fullName>
    </recommendedName>
</protein>
<keyword evidence="6 10" id="KW-1133">Transmembrane helix</keyword>
<dbReference type="GO" id="GO:0006665">
    <property type="term" value="P:sphingolipid metabolic process"/>
    <property type="evidence" value="ECO:0007669"/>
    <property type="project" value="UniProtKB-UniRule"/>
</dbReference>
<keyword evidence="12" id="KW-1185">Reference proteome</keyword>
<keyword evidence="7 10" id="KW-0445">Lipid transport</keyword>
<keyword evidence="10" id="KW-0333">Golgi apparatus</keyword>
<dbReference type="GO" id="GO:0005789">
    <property type="term" value="C:endoplasmic reticulum membrane"/>
    <property type="evidence" value="ECO:0007669"/>
    <property type="project" value="UniProtKB-SubCell"/>
</dbReference>
<evidence type="ECO:0000256" key="5">
    <source>
        <dbReference type="ARBA" id="ARBA00022824"/>
    </source>
</evidence>
<keyword evidence="3 10" id="KW-0813">Transport</keyword>
<reference evidence="12" key="1">
    <citation type="journal article" date="2018" name="Nat. Microbiol.">
        <title>Leveraging single-cell genomics to expand the fungal tree of life.</title>
        <authorList>
            <person name="Ahrendt S.R."/>
            <person name="Quandt C.A."/>
            <person name="Ciobanu D."/>
            <person name="Clum A."/>
            <person name="Salamov A."/>
            <person name="Andreopoulos B."/>
            <person name="Cheng J.F."/>
            <person name="Woyke T."/>
            <person name="Pelin A."/>
            <person name="Henrissat B."/>
            <person name="Reynolds N.K."/>
            <person name="Benny G.L."/>
            <person name="Smith M.E."/>
            <person name="James T.Y."/>
            <person name="Grigoriev I.V."/>
        </authorList>
    </citation>
    <scope>NUCLEOTIDE SEQUENCE [LARGE SCALE GENOMIC DNA]</scope>
    <source>
        <strain evidence="12">RSA 1356</strain>
    </source>
</reference>
<dbReference type="GO" id="GO:0032541">
    <property type="term" value="C:cortical endoplasmic reticulum"/>
    <property type="evidence" value="ECO:0007669"/>
    <property type="project" value="TreeGrafter"/>
</dbReference>
<name>A0A4P9XR67_9FUNG</name>
<comment type="function">
    <text evidence="10">Mediator of sterol homeostasis involved in sterol uptake, trafficking and distribution into membranes.</text>
</comment>
<dbReference type="OrthoDB" id="2192830at2759"/>
<organism evidence="11 12">
    <name type="scientific">Thamnocephalis sphaerospora</name>
    <dbReference type="NCBI Taxonomy" id="78915"/>
    <lineage>
        <taxon>Eukaryota</taxon>
        <taxon>Fungi</taxon>
        <taxon>Fungi incertae sedis</taxon>
        <taxon>Zoopagomycota</taxon>
        <taxon>Zoopagomycotina</taxon>
        <taxon>Zoopagomycetes</taxon>
        <taxon>Zoopagales</taxon>
        <taxon>Sigmoideomycetaceae</taxon>
        <taxon>Thamnocephalis</taxon>
    </lineage>
</organism>
<keyword evidence="5 10" id="KW-0256">Endoplasmic reticulum</keyword>
<sequence>MLCVECGRPVNTLYTEYSKGNIRLTPCDACGRFVDKYVELDFVVIFIDLLLHKPQVYRHLLFNRLEYYDKGFHPSVAKLAVLLVLFDVYIRWYRLERYYADVMPEFFSHNALVQYVYLLLLCVIELCVFHIVTRWLVWLWFYKRHPIINYNYLSMALTISSFSKLLLILMVIWDYSRLEYARVLGLFEITSNLEAISVFLGSNLKATLPILVAGVAARWLTQYVFIQLTGNIIPFGIITT</sequence>
<feature type="transmembrane region" description="Helical" evidence="10">
    <location>
        <begin position="111"/>
        <end position="132"/>
    </location>
</feature>
<keyword evidence="10" id="KW-0746">Sphingolipid metabolism</keyword>
<evidence type="ECO:0000256" key="1">
    <source>
        <dbReference type="ARBA" id="ARBA00004477"/>
    </source>
</evidence>
<evidence type="ECO:0000256" key="9">
    <source>
        <dbReference type="ARBA" id="ARBA00023136"/>
    </source>
</evidence>
<dbReference type="GO" id="GO:0000139">
    <property type="term" value="C:Golgi membrane"/>
    <property type="evidence" value="ECO:0007669"/>
    <property type="project" value="UniProtKB-SubCell"/>
</dbReference>
<evidence type="ECO:0000313" key="12">
    <source>
        <dbReference type="Proteomes" id="UP000271241"/>
    </source>
</evidence>
<accession>A0A4P9XR67</accession>
<dbReference type="GO" id="GO:0032366">
    <property type="term" value="P:intracellular sterol transport"/>
    <property type="evidence" value="ECO:0007669"/>
    <property type="project" value="UniProtKB-UniRule"/>
</dbReference>
<evidence type="ECO:0000256" key="3">
    <source>
        <dbReference type="ARBA" id="ARBA00022448"/>
    </source>
</evidence>
<dbReference type="Proteomes" id="UP000271241">
    <property type="component" value="Unassembled WGS sequence"/>
</dbReference>
<feature type="transmembrane region" description="Helical" evidence="10">
    <location>
        <begin position="152"/>
        <end position="173"/>
    </location>
</feature>
<dbReference type="AlphaFoldDB" id="A0A4P9XR67"/>
<comment type="function">
    <text evidence="10">Regulates also the sphingolipid metabolism.</text>
</comment>
<evidence type="ECO:0000256" key="8">
    <source>
        <dbReference type="ARBA" id="ARBA00023098"/>
    </source>
</evidence>
<keyword evidence="8 10" id="KW-0443">Lipid metabolism</keyword>
<evidence type="ECO:0000313" key="11">
    <source>
        <dbReference type="EMBL" id="RKP08548.1"/>
    </source>
</evidence>
<dbReference type="InterPro" id="IPR007290">
    <property type="entry name" value="Arv1"/>
</dbReference>
<keyword evidence="4 10" id="KW-0812">Transmembrane</keyword>
<evidence type="ECO:0000256" key="4">
    <source>
        <dbReference type="ARBA" id="ARBA00022692"/>
    </source>
</evidence>
<dbReference type="Pfam" id="PF04161">
    <property type="entry name" value="Arv1"/>
    <property type="match status" value="1"/>
</dbReference>
<dbReference type="EMBL" id="KZ992592">
    <property type="protein sequence ID" value="RKP08548.1"/>
    <property type="molecule type" value="Genomic_DNA"/>
</dbReference>
<evidence type="ECO:0000256" key="6">
    <source>
        <dbReference type="ARBA" id="ARBA00022989"/>
    </source>
</evidence>
<evidence type="ECO:0000256" key="10">
    <source>
        <dbReference type="RuleBase" id="RU368065"/>
    </source>
</evidence>